<evidence type="ECO:0000313" key="1">
    <source>
        <dbReference type="EMBL" id="RGK88038.1"/>
    </source>
</evidence>
<dbReference type="RefSeq" id="WP_117703140.1">
    <property type="nucleotide sequence ID" value="NZ_CAXSSZ010000025.1"/>
</dbReference>
<protein>
    <recommendedName>
        <fullName evidence="3">Bro-N domain-containing protein</fullName>
    </recommendedName>
</protein>
<evidence type="ECO:0008006" key="3">
    <source>
        <dbReference type="Google" id="ProtNLM"/>
    </source>
</evidence>
<reference evidence="1 2" key="1">
    <citation type="submission" date="2018-08" db="EMBL/GenBank/DDBJ databases">
        <title>A genome reference for cultivated species of the human gut microbiota.</title>
        <authorList>
            <person name="Zou Y."/>
            <person name="Xue W."/>
            <person name="Luo G."/>
        </authorList>
    </citation>
    <scope>NUCLEOTIDE SEQUENCE [LARGE SCALE GENOMIC DNA]</scope>
    <source>
        <strain evidence="1 2">TF09-22</strain>
    </source>
</reference>
<dbReference type="Proteomes" id="UP000260874">
    <property type="component" value="Unassembled WGS sequence"/>
</dbReference>
<proteinExistence type="predicted"/>
<gene>
    <name evidence="1" type="ORF">DXC91_00220</name>
</gene>
<sequence>MEKVLEHVSENLSVEILPDDKFEFLMTTNEVAKGFGVAGGTIRSHKLEHTKELIEGKHFITGVGKTNAFGKQSVAIYWTKRGIVRLGFFIKSERAMMFRDWAEDLVVNKIAEAYRMQSQVQQLSLFPEPMKRNHNRLTKERLVDILADVARIEDKELRLTLVDKLTNIKA</sequence>
<accession>A0A3E4Q6I0</accession>
<comment type="caution">
    <text evidence="1">The sequence shown here is derived from an EMBL/GenBank/DDBJ whole genome shotgun (WGS) entry which is preliminary data.</text>
</comment>
<evidence type="ECO:0000313" key="2">
    <source>
        <dbReference type="Proteomes" id="UP000260874"/>
    </source>
</evidence>
<name>A0A3E4Q6I0_BACUN</name>
<dbReference type="EMBL" id="QSRB01000001">
    <property type="protein sequence ID" value="RGK88038.1"/>
    <property type="molecule type" value="Genomic_DNA"/>
</dbReference>
<organism evidence="1 2">
    <name type="scientific">Bacteroides uniformis</name>
    <dbReference type="NCBI Taxonomy" id="820"/>
    <lineage>
        <taxon>Bacteria</taxon>
        <taxon>Pseudomonadati</taxon>
        <taxon>Bacteroidota</taxon>
        <taxon>Bacteroidia</taxon>
        <taxon>Bacteroidales</taxon>
        <taxon>Bacteroidaceae</taxon>
        <taxon>Bacteroides</taxon>
    </lineage>
</organism>
<dbReference type="AlphaFoldDB" id="A0A3E4Q6I0"/>